<proteinExistence type="predicted"/>
<dbReference type="InterPro" id="IPR001453">
    <property type="entry name" value="MoaB/Mog_dom"/>
</dbReference>
<sequence>MFFGEVPLDQATGAILAHSEAVATGRLRKGAVLGPTEIDALHAAGLDRVTVARLGPGDLGEDAAAARLAAALVPDPAGQGLAVGTAFTGRVNLNAARAGLVDLDAAAIHRLNLVHPSVTLATLAPMQRVTPGMLVGTVKIISYGVEEAAVAAAAAAARAALRIRPVILREAGLILTDAAGLEEKLAAKGRRAIEARLRALGIRLAAVRTVPHDTRAIAASLEALPGDIALILTGTATSDLHDTAPQAVRAAGGAVHRFGMPVDPGNLLFHGVQGGRPVIGLPGCARSPALNGADWVLERYACGLPPSDADIAAMGVGGLLKEIPLRPQLREPKS</sequence>
<dbReference type="InterPro" id="IPR036425">
    <property type="entry name" value="MoaB/Mog-like_dom_sf"/>
</dbReference>
<dbReference type="Gene3D" id="3.40.980.10">
    <property type="entry name" value="MoaB/Mog-like domain"/>
    <property type="match status" value="1"/>
</dbReference>
<dbReference type="RefSeq" id="WP_161760325.1">
    <property type="nucleotide sequence ID" value="NZ_JAAATX020000001.1"/>
</dbReference>
<accession>A0ABS6IZ42</accession>
<organism evidence="2 3">
    <name type="scientific">Paragemmobacter amnigenus</name>
    <dbReference type="NCBI Taxonomy" id="2852097"/>
    <lineage>
        <taxon>Bacteria</taxon>
        <taxon>Pseudomonadati</taxon>
        <taxon>Pseudomonadota</taxon>
        <taxon>Alphaproteobacteria</taxon>
        <taxon>Rhodobacterales</taxon>
        <taxon>Paracoccaceae</taxon>
        <taxon>Paragemmobacter</taxon>
    </lineage>
</organism>
<evidence type="ECO:0000259" key="1">
    <source>
        <dbReference type="Pfam" id="PF00994"/>
    </source>
</evidence>
<dbReference type="Proteomes" id="UP000731907">
    <property type="component" value="Unassembled WGS sequence"/>
</dbReference>
<dbReference type="SUPFAM" id="SSF53218">
    <property type="entry name" value="Molybdenum cofactor biosynthesis proteins"/>
    <property type="match status" value="1"/>
</dbReference>
<evidence type="ECO:0000313" key="2">
    <source>
        <dbReference type="EMBL" id="MBU9696407.1"/>
    </source>
</evidence>
<name>A0ABS6IZ42_9RHOB</name>
<keyword evidence="3" id="KW-1185">Reference proteome</keyword>
<dbReference type="EMBL" id="JAAATX020000001">
    <property type="protein sequence ID" value="MBU9696407.1"/>
    <property type="molecule type" value="Genomic_DNA"/>
</dbReference>
<reference evidence="2 3" key="1">
    <citation type="submission" date="2021-06" db="EMBL/GenBank/DDBJ databases">
        <title>Rhodobacteraceae bacterium strain HSP-20.</title>
        <authorList>
            <person name="Chen W.-M."/>
        </authorList>
    </citation>
    <scope>NUCLEOTIDE SEQUENCE [LARGE SCALE GENOMIC DNA]</scope>
    <source>
        <strain evidence="2 3">HSP-20</strain>
    </source>
</reference>
<dbReference type="Pfam" id="PF00994">
    <property type="entry name" value="MoCF_biosynth"/>
    <property type="match status" value="1"/>
</dbReference>
<protein>
    <submittedName>
        <fullName evidence="2">Molybdopterin-binding protein</fullName>
    </submittedName>
</protein>
<dbReference type="CDD" id="cd03522">
    <property type="entry name" value="MoeA_like"/>
    <property type="match status" value="1"/>
</dbReference>
<feature type="domain" description="MoaB/Mog" evidence="1">
    <location>
        <begin position="183"/>
        <end position="286"/>
    </location>
</feature>
<gene>
    <name evidence="2" type="ORF">GU927_000970</name>
</gene>
<comment type="caution">
    <text evidence="2">The sequence shown here is derived from an EMBL/GenBank/DDBJ whole genome shotgun (WGS) entry which is preliminary data.</text>
</comment>
<evidence type="ECO:0000313" key="3">
    <source>
        <dbReference type="Proteomes" id="UP000731907"/>
    </source>
</evidence>